<dbReference type="EC" id="4.2.1.3" evidence="10"/>
<feature type="domain" description="Aconitase A/isopropylmalate dehydratase small subunit swivel" evidence="12">
    <location>
        <begin position="678"/>
        <end position="805"/>
    </location>
</feature>
<evidence type="ECO:0000256" key="4">
    <source>
        <dbReference type="ARBA" id="ARBA00022485"/>
    </source>
</evidence>
<dbReference type="NCBIfam" id="NF006757">
    <property type="entry name" value="PRK09277.1"/>
    <property type="match status" value="1"/>
</dbReference>
<evidence type="ECO:0000256" key="1">
    <source>
        <dbReference type="ARBA" id="ARBA00001966"/>
    </source>
</evidence>
<dbReference type="InterPro" id="IPR015931">
    <property type="entry name" value="Acnase/IPM_dHydase_lsu_aba_1/3"/>
</dbReference>
<evidence type="ECO:0000259" key="11">
    <source>
        <dbReference type="Pfam" id="PF00330"/>
    </source>
</evidence>
<evidence type="ECO:0000256" key="3">
    <source>
        <dbReference type="ARBA" id="ARBA00007185"/>
    </source>
</evidence>
<evidence type="ECO:0000256" key="10">
    <source>
        <dbReference type="RuleBase" id="RU361275"/>
    </source>
</evidence>
<comment type="cofactor">
    <cofactor evidence="1">
        <name>[4Fe-4S] cluster</name>
        <dbReference type="ChEBI" id="CHEBI:49883"/>
    </cofactor>
</comment>
<dbReference type="EMBL" id="JACEZU010000021">
    <property type="protein sequence ID" value="MBA5690656.1"/>
    <property type="molecule type" value="Genomic_DNA"/>
</dbReference>
<evidence type="ECO:0000256" key="6">
    <source>
        <dbReference type="ARBA" id="ARBA00023004"/>
    </source>
</evidence>
<evidence type="ECO:0000256" key="9">
    <source>
        <dbReference type="ARBA" id="ARBA00023501"/>
    </source>
</evidence>
<dbReference type="NCBIfam" id="NF009520">
    <property type="entry name" value="PRK12881.1"/>
    <property type="match status" value="1"/>
</dbReference>
<proteinExistence type="inferred from homology"/>
<dbReference type="InterPro" id="IPR036008">
    <property type="entry name" value="Aconitase_4Fe-4S_dom"/>
</dbReference>
<comment type="pathway">
    <text evidence="2">Carbohydrate metabolism; tricarboxylic acid cycle; isocitrate from oxaloacetate: step 2/2.</text>
</comment>
<comment type="function">
    <text evidence="10">Catalyzes the isomerization of citrate to isocitrate via cis-aconitate.</text>
</comment>
<dbReference type="InterPro" id="IPR001030">
    <property type="entry name" value="Acoase/IPM_deHydtase_lsu_aba"/>
</dbReference>
<reference evidence="13 14" key="1">
    <citation type="submission" date="2020-07" db="EMBL/GenBank/DDBJ databases">
        <title>Novel species isolated from subtropical streams in China.</title>
        <authorList>
            <person name="Lu H."/>
        </authorList>
    </citation>
    <scope>NUCLEOTIDE SEQUENCE [LARGE SCALE GENOMIC DNA]</scope>
    <source>
        <strain evidence="13 14">LX47W</strain>
    </source>
</reference>
<dbReference type="Pfam" id="PF00694">
    <property type="entry name" value="Aconitase_C"/>
    <property type="match status" value="1"/>
</dbReference>
<dbReference type="PANTHER" id="PTHR11670">
    <property type="entry name" value="ACONITASE/IRON-RESPONSIVE ELEMENT FAMILY MEMBER"/>
    <property type="match status" value="1"/>
</dbReference>
<sequence length="879" mass="95157">MINIERPLRSLNVDGITYQSIDTIQACSPFGHNPYARLPYSLRILAENIARNVSDGVAREVALNAIVNRKRDQDLPFQPGRVVLQDLLGTPVLVDLAGLRDAVEKRGGNPRKVNPRVPVHLVIDHSLNVEHWGTAQALQQNMHIERQRNQERFEFLNWANKAFDNLSIIPSGKGILHQINLERLTPVIASQRTPTSMLAYPDSLVGTDSHTTMINAIGVLGWGVGGIEAEAAILGKALMMRLPEVVGVELVGSPPPGYIATDIALALSEFLRGEGVIGAYVEFFGAAAARLSVADRGTIANMAPEFGATAALFSIDQRTIDYMRMTGRSAHACSLTLAYAQAQGLWHDALSNAEYDRTLQIDLSRIGRAIAGPKQPHQRIILGPQSKAAAATTASDAQKNLSTDSLPAGAVVIAAITSCTNTSNPRAVLAAGLLARNALARGLRRAPWTKTSFAPGSRVVAAYLQRAGLQQDLDALGFNIIGYGCTTCNGMSGPLLSPDLEENIKRESIATIAVTSGNRNFEGRIHPLAREAFIMSPPLVVAYAIAGNGKIDPEIDPLGKDHNGQPVYLKDVWPTDAELDALEAQVVTADLFSNAYSDLQIDIATRADRPNIEVADCYNWNPASSYIRRPPYWDSDSTLANSASDLVGLRALAMLGDHITTDHISPSGTILPDSDTGRYLIAHGVAPQEFNSYGTRRGNHEAAMRATFASARLKNELVGEKEGPYSLVLPELQELTIFEAAQRYARRGTPLLVIAGKNYGSGSSRDWAAKGPRLLGVRAVLAESYERIHRANLAGVGILPLQFMNGQDRLTLNLTGRERFDIEGLGGTLQPGEILTVRISTDCGRVITISVRSRLDTHEEVAYFEQGGLLPQLLNEYLN</sequence>
<dbReference type="RefSeq" id="WP_182157601.1">
    <property type="nucleotide sequence ID" value="NZ_JACEZU010000021.1"/>
</dbReference>
<dbReference type="PRINTS" id="PR00415">
    <property type="entry name" value="ACONITASE"/>
</dbReference>
<dbReference type="FunFam" id="3.20.19.10:FF:000001">
    <property type="entry name" value="Aconitate hydratase"/>
    <property type="match status" value="1"/>
</dbReference>
<evidence type="ECO:0000259" key="12">
    <source>
        <dbReference type="Pfam" id="PF00694"/>
    </source>
</evidence>
<dbReference type="GO" id="GO:0046872">
    <property type="term" value="F:metal ion binding"/>
    <property type="evidence" value="ECO:0007669"/>
    <property type="project" value="UniProtKB-KW"/>
</dbReference>
<feature type="domain" description="Aconitase/3-isopropylmalate dehydratase large subunit alpha/beta/alpha" evidence="11">
    <location>
        <begin position="69"/>
        <end position="547"/>
    </location>
</feature>
<dbReference type="Gene3D" id="6.10.190.10">
    <property type="match status" value="1"/>
</dbReference>
<dbReference type="SUPFAM" id="SSF53732">
    <property type="entry name" value="Aconitase iron-sulfur domain"/>
    <property type="match status" value="1"/>
</dbReference>
<evidence type="ECO:0000256" key="7">
    <source>
        <dbReference type="ARBA" id="ARBA00023014"/>
    </source>
</evidence>
<evidence type="ECO:0000313" key="14">
    <source>
        <dbReference type="Proteomes" id="UP000573499"/>
    </source>
</evidence>
<dbReference type="InterPro" id="IPR015928">
    <property type="entry name" value="Aconitase/3IPM_dehydase_swvl"/>
</dbReference>
<dbReference type="GO" id="GO:0006099">
    <property type="term" value="P:tricarboxylic acid cycle"/>
    <property type="evidence" value="ECO:0007669"/>
    <property type="project" value="UniProtKB-UniPathway"/>
</dbReference>
<keyword evidence="7 10" id="KW-0411">Iron-sulfur</keyword>
<evidence type="ECO:0000256" key="2">
    <source>
        <dbReference type="ARBA" id="ARBA00004717"/>
    </source>
</evidence>
<dbReference type="GO" id="GO:0003994">
    <property type="term" value="F:aconitate hydratase activity"/>
    <property type="evidence" value="ECO:0007669"/>
    <property type="project" value="UniProtKB-EC"/>
</dbReference>
<name>A0A7W2FF98_9BURK</name>
<keyword evidence="6 10" id="KW-0408">Iron</keyword>
<evidence type="ECO:0000256" key="8">
    <source>
        <dbReference type="ARBA" id="ARBA00023239"/>
    </source>
</evidence>
<dbReference type="PROSITE" id="PS00450">
    <property type="entry name" value="ACONITASE_1"/>
    <property type="match status" value="1"/>
</dbReference>
<dbReference type="AlphaFoldDB" id="A0A7W2FF98"/>
<dbReference type="GO" id="GO:0051539">
    <property type="term" value="F:4 iron, 4 sulfur cluster binding"/>
    <property type="evidence" value="ECO:0007669"/>
    <property type="project" value="UniProtKB-KW"/>
</dbReference>
<dbReference type="Pfam" id="PF00330">
    <property type="entry name" value="Aconitase"/>
    <property type="match status" value="1"/>
</dbReference>
<evidence type="ECO:0000256" key="5">
    <source>
        <dbReference type="ARBA" id="ARBA00022723"/>
    </source>
</evidence>
<dbReference type="Gene3D" id="3.30.499.10">
    <property type="entry name" value="Aconitase, domain 3"/>
    <property type="match status" value="2"/>
</dbReference>
<dbReference type="InterPro" id="IPR006249">
    <property type="entry name" value="Aconitase/IRP2"/>
</dbReference>
<keyword evidence="4 10" id="KW-0004">4Fe-4S</keyword>
<dbReference type="UniPathway" id="UPA00223">
    <property type="reaction ID" value="UER00718"/>
</dbReference>
<dbReference type="Gene3D" id="3.20.19.10">
    <property type="entry name" value="Aconitase, domain 4"/>
    <property type="match status" value="1"/>
</dbReference>
<keyword evidence="5" id="KW-0479">Metal-binding</keyword>
<dbReference type="Proteomes" id="UP000573499">
    <property type="component" value="Unassembled WGS sequence"/>
</dbReference>
<comment type="caution">
    <text evidence="13">The sequence shown here is derived from an EMBL/GenBank/DDBJ whole genome shotgun (WGS) entry which is preliminary data.</text>
</comment>
<dbReference type="SUPFAM" id="SSF52016">
    <property type="entry name" value="LeuD/IlvD-like"/>
    <property type="match status" value="1"/>
</dbReference>
<comment type="catalytic activity">
    <reaction evidence="9 10">
        <text>citrate = D-threo-isocitrate</text>
        <dbReference type="Rhea" id="RHEA:10336"/>
        <dbReference type="ChEBI" id="CHEBI:15562"/>
        <dbReference type="ChEBI" id="CHEBI:16947"/>
        <dbReference type="EC" id="4.2.1.3"/>
    </reaction>
</comment>
<evidence type="ECO:0000313" key="13">
    <source>
        <dbReference type="EMBL" id="MBA5690656.1"/>
    </source>
</evidence>
<comment type="similarity">
    <text evidence="3 10">Belongs to the aconitase/IPM isomerase family.</text>
</comment>
<keyword evidence="8 10" id="KW-0456">Lyase</keyword>
<accession>A0A7W2FF98</accession>
<protein>
    <recommendedName>
        <fullName evidence="10">Aconitate hydratase</fullName>
        <shortName evidence="10">Aconitase</shortName>
        <ecNumber evidence="10">4.2.1.3</ecNumber>
    </recommendedName>
</protein>
<dbReference type="InterPro" id="IPR000573">
    <property type="entry name" value="AconitaseA/IPMdHydase_ssu_swvl"/>
</dbReference>
<gene>
    <name evidence="13" type="primary">acnA</name>
    <name evidence="13" type="ORF">H3H39_26825</name>
</gene>
<dbReference type="InterPro" id="IPR018136">
    <property type="entry name" value="Aconitase_4Fe-4S_BS"/>
</dbReference>
<organism evidence="13 14">
    <name type="scientific">Rugamonas apoptosis</name>
    <dbReference type="NCBI Taxonomy" id="2758570"/>
    <lineage>
        <taxon>Bacteria</taxon>
        <taxon>Pseudomonadati</taxon>
        <taxon>Pseudomonadota</taxon>
        <taxon>Betaproteobacteria</taxon>
        <taxon>Burkholderiales</taxon>
        <taxon>Oxalobacteraceae</taxon>
        <taxon>Telluria group</taxon>
        <taxon>Rugamonas</taxon>
    </lineage>
</organism>
<keyword evidence="14" id="KW-1185">Reference proteome</keyword>
<dbReference type="NCBIfam" id="TIGR01341">
    <property type="entry name" value="aconitase_1"/>
    <property type="match status" value="1"/>
</dbReference>